<dbReference type="OrthoDB" id="4158815at2759"/>
<comment type="subcellular location">
    <subcellularLocation>
        <location evidence="1">Membrane</location>
        <topology evidence="1">Single-pass membrane protein</topology>
    </subcellularLocation>
</comment>
<feature type="region of interest" description="Disordered" evidence="5">
    <location>
        <begin position="260"/>
        <end position="296"/>
    </location>
</feature>
<dbReference type="Proteomes" id="UP000664132">
    <property type="component" value="Unassembled WGS sequence"/>
</dbReference>
<evidence type="ECO:0000256" key="5">
    <source>
        <dbReference type="SAM" id="MobiDB-lite"/>
    </source>
</evidence>
<keyword evidence="3 6" id="KW-1133">Transmembrane helix</keyword>
<accession>A0A8H7W023</accession>
<comment type="caution">
    <text evidence="7">The sequence shown here is derived from an EMBL/GenBank/DDBJ whole genome shotgun (WGS) entry which is preliminary data.</text>
</comment>
<name>A0A8H7W023_9HELO</name>
<keyword evidence="4 6" id="KW-0472">Membrane</keyword>
<sequence length="296" mass="32251">MANFDSNSWHRITVAAGQYPSYCLNGSQLFQDQETVGVVEMGVIDTEWADQYWQIFRYNNTFYVLRTMASSDLGYLGVQFDKNEITPGKTIPVMRNVSVSDDSMFWKVGPWGDGTFWLSNGANGSEWRLAVKVPYPSLAMSSNITAPQDGQRFSFEQLDTIDDVAWSSVIRPTPALSISSSTVISSVSRSASSIPPMTTITATATALSAPSTPPQLQADKGISKGTAAAIGASVGGVVLIAILAFVFILVRRRWKEAKKNKQVVEPPTVQLQPKELPAEQVSSRHLSTEVPAYSST</sequence>
<evidence type="ECO:0000256" key="2">
    <source>
        <dbReference type="ARBA" id="ARBA00022692"/>
    </source>
</evidence>
<dbReference type="PANTHER" id="PTHR15549:SF26">
    <property type="entry name" value="AXIAL BUDDING PATTERN PROTEIN 2-RELATED"/>
    <property type="match status" value="1"/>
</dbReference>
<dbReference type="InterPro" id="IPR051694">
    <property type="entry name" value="Immunoregulatory_rcpt-like"/>
</dbReference>
<dbReference type="AlphaFoldDB" id="A0A8H7W023"/>
<evidence type="ECO:0000313" key="8">
    <source>
        <dbReference type="Proteomes" id="UP000664132"/>
    </source>
</evidence>
<evidence type="ECO:0008006" key="9">
    <source>
        <dbReference type="Google" id="ProtNLM"/>
    </source>
</evidence>
<gene>
    <name evidence="7" type="ORF">IFR04_013881</name>
</gene>
<evidence type="ECO:0000256" key="1">
    <source>
        <dbReference type="ARBA" id="ARBA00004167"/>
    </source>
</evidence>
<feature type="transmembrane region" description="Helical" evidence="6">
    <location>
        <begin position="227"/>
        <end position="250"/>
    </location>
</feature>
<organism evidence="7 8">
    <name type="scientific">Cadophora malorum</name>
    <dbReference type="NCBI Taxonomy" id="108018"/>
    <lineage>
        <taxon>Eukaryota</taxon>
        <taxon>Fungi</taxon>
        <taxon>Dikarya</taxon>
        <taxon>Ascomycota</taxon>
        <taxon>Pezizomycotina</taxon>
        <taxon>Leotiomycetes</taxon>
        <taxon>Helotiales</taxon>
        <taxon>Ploettnerulaceae</taxon>
        <taxon>Cadophora</taxon>
    </lineage>
</organism>
<proteinExistence type="predicted"/>
<dbReference type="CDD" id="cd12087">
    <property type="entry name" value="TM_EGFR-like"/>
    <property type="match status" value="1"/>
</dbReference>
<keyword evidence="2 6" id="KW-0812">Transmembrane</keyword>
<dbReference type="InterPro" id="IPR035992">
    <property type="entry name" value="Ricin_B-like_lectins"/>
</dbReference>
<evidence type="ECO:0000256" key="4">
    <source>
        <dbReference type="ARBA" id="ARBA00023136"/>
    </source>
</evidence>
<dbReference type="EMBL" id="JAFJYH010000340">
    <property type="protein sequence ID" value="KAG4412991.1"/>
    <property type="molecule type" value="Genomic_DNA"/>
</dbReference>
<evidence type="ECO:0000313" key="7">
    <source>
        <dbReference type="EMBL" id="KAG4412991.1"/>
    </source>
</evidence>
<protein>
    <recommendedName>
        <fullName evidence="9">Ricin B lectin domain-containing protein</fullName>
    </recommendedName>
</protein>
<reference evidence="7" key="1">
    <citation type="submission" date="2021-02" db="EMBL/GenBank/DDBJ databases">
        <title>Genome sequence Cadophora malorum strain M34.</title>
        <authorList>
            <person name="Stefanovic E."/>
            <person name="Vu D."/>
            <person name="Scully C."/>
            <person name="Dijksterhuis J."/>
            <person name="Roader J."/>
            <person name="Houbraken J."/>
        </authorList>
    </citation>
    <scope>NUCLEOTIDE SEQUENCE</scope>
    <source>
        <strain evidence="7">M34</strain>
    </source>
</reference>
<dbReference type="SUPFAM" id="SSF50370">
    <property type="entry name" value="Ricin B-like lectins"/>
    <property type="match status" value="1"/>
</dbReference>
<evidence type="ECO:0000256" key="3">
    <source>
        <dbReference type="ARBA" id="ARBA00022989"/>
    </source>
</evidence>
<evidence type="ECO:0000256" key="6">
    <source>
        <dbReference type="SAM" id="Phobius"/>
    </source>
</evidence>
<keyword evidence="8" id="KW-1185">Reference proteome</keyword>
<dbReference type="GO" id="GO:0016020">
    <property type="term" value="C:membrane"/>
    <property type="evidence" value="ECO:0007669"/>
    <property type="project" value="UniProtKB-SubCell"/>
</dbReference>
<dbReference type="PANTHER" id="PTHR15549">
    <property type="entry name" value="PAIRED IMMUNOGLOBULIN-LIKE TYPE 2 RECEPTOR"/>
    <property type="match status" value="1"/>
</dbReference>
<dbReference type="GO" id="GO:0071944">
    <property type="term" value="C:cell periphery"/>
    <property type="evidence" value="ECO:0007669"/>
    <property type="project" value="UniProtKB-ARBA"/>
</dbReference>